<dbReference type="EMBL" id="JAAZWO010000001">
    <property type="protein sequence ID" value="MBC2396334.1"/>
    <property type="molecule type" value="Genomic_DNA"/>
</dbReference>
<organism evidence="2 3">
    <name type="scientific">Clostridium tetanomorphum</name>
    <dbReference type="NCBI Taxonomy" id="1553"/>
    <lineage>
        <taxon>Bacteria</taxon>
        <taxon>Bacillati</taxon>
        <taxon>Bacillota</taxon>
        <taxon>Clostridia</taxon>
        <taxon>Eubacteriales</taxon>
        <taxon>Clostridiaceae</taxon>
        <taxon>Clostridium</taxon>
    </lineage>
</organism>
<protein>
    <submittedName>
        <fullName evidence="2">Phosphatase PAP2 family protein</fullName>
    </submittedName>
</protein>
<dbReference type="AlphaFoldDB" id="A0A923E775"/>
<evidence type="ECO:0000313" key="3">
    <source>
        <dbReference type="Proteomes" id="UP000563151"/>
    </source>
</evidence>
<feature type="domain" description="Phosphatidic acid phosphatase type 2/haloperoxidase" evidence="1">
    <location>
        <begin position="158"/>
        <end position="253"/>
    </location>
</feature>
<accession>A0A923E775</accession>
<evidence type="ECO:0000259" key="1">
    <source>
        <dbReference type="Pfam" id="PF01569"/>
    </source>
</evidence>
<dbReference type="SUPFAM" id="SSF48317">
    <property type="entry name" value="Acid phosphatase/Vanadium-dependent haloperoxidase"/>
    <property type="match status" value="1"/>
</dbReference>
<dbReference type="Gene3D" id="1.10.606.20">
    <property type="match status" value="1"/>
</dbReference>
<dbReference type="CDD" id="cd03380">
    <property type="entry name" value="PAP2_like_1"/>
    <property type="match status" value="1"/>
</dbReference>
<evidence type="ECO:0000313" key="2">
    <source>
        <dbReference type="EMBL" id="MBC2396334.1"/>
    </source>
</evidence>
<dbReference type="PANTHER" id="PTHR34599:SF2">
    <property type="entry name" value="TRAF-TYPE DOMAIN-CONTAINING PROTEIN"/>
    <property type="match status" value="1"/>
</dbReference>
<dbReference type="InterPro" id="IPR036938">
    <property type="entry name" value="PAP2/HPO_sf"/>
</dbReference>
<dbReference type="RefSeq" id="WP_051593350.1">
    <property type="nucleotide sequence ID" value="NZ_JAAZWO010000001.1"/>
</dbReference>
<reference evidence="2 3" key="1">
    <citation type="submission" date="2020-04" db="EMBL/GenBank/DDBJ databases">
        <title>Genomic insights into acetone-butanol-ethanol (ABE) fermentation by sequencing solventogenic clostridia strains.</title>
        <authorList>
            <person name="Brown S."/>
        </authorList>
    </citation>
    <scope>NUCLEOTIDE SEQUENCE [LARGE SCALE GENOMIC DNA]</scope>
    <source>
        <strain evidence="2 3">DJ011</strain>
    </source>
</reference>
<dbReference type="Proteomes" id="UP000563151">
    <property type="component" value="Unassembled WGS sequence"/>
</dbReference>
<name>A0A923E775_CLOTT</name>
<sequence length="293" mass="33328">MDNSDISKDNYNLNTCEKNCNFIKNKWNEIPYPNSNCNIHNICGSFTPMGETPAGGSWPLTFFKIENNNFTDLEGNIIAFNIKTPDVFDDFCGKELDTVLDVGENLTNDEKKIARYWGYGIVQNQIIPILQCLLNTYSVPVILATRIYKLFSEALNDAMIICWHFKYLYQIPRPFQYASCFTPYLKTPYHPSYPAGHSVSAGCMEAILSYFFPCEAQKLNLLAEESSISRVYAGVHYPIDGTEGLKLGRDIAYKALEQIKNSKDIYGAVIDSKYTDYKNAPIYPVKYTQKCIC</sequence>
<dbReference type="InterPro" id="IPR000326">
    <property type="entry name" value="PAP2/HPO"/>
</dbReference>
<keyword evidence="3" id="KW-1185">Reference proteome</keyword>
<gene>
    <name evidence="2" type="ORF">HGG79_00895</name>
</gene>
<dbReference type="InterPro" id="IPR052559">
    <property type="entry name" value="V-haloperoxidase"/>
</dbReference>
<comment type="caution">
    <text evidence="2">The sequence shown here is derived from an EMBL/GenBank/DDBJ whole genome shotgun (WGS) entry which is preliminary data.</text>
</comment>
<dbReference type="Pfam" id="PF01569">
    <property type="entry name" value="PAP2"/>
    <property type="match status" value="1"/>
</dbReference>
<dbReference type="PANTHER" id="PTHR34599">
    <property type="entry name" value="PEROXIDASE-RELATED"/>
    <property type="match status" value="1"/>
</dbReference>
<proteinExistence type="predicted"/>